<dbReference type="HOGENOM" id="CLU_814774_0_0_1"/>
<proteinExistence type="predicted"/>
<dbReference type="Proteomes" id="UP000008021">
    <property type="component" value="Chromosome 8"/>
</dbReference>
<accession>A0A0E0EL36</accession>
<evidence type="ECO:0000313" key="3">
    <source>
        <dbReference type="Proteomes" id="UP000008021"/>
    </source>
</evidence>
<dbReference type="AlphaFoldDB" id="A0A0E0EL36"/>
<feature type="region of interest" description="Disordered" evidence="1">
    <location>
        <begin position="48"/>
        <end position="74"/>
    </location>
</feature>
<organism evidence="2">
    <name type="scientific">Oryza meridionalis</name>
    <dbReference type="NCBI Taxonomy" id="40149"/>
    <lineage>
        <taxon>Eukaryota</taxon>
        <taxon>Viridiplantae</taxon>
        <taxon>Streptophyta</taxon>
        <taxon>Embryophyta</taxon>
        <taxon>Tracheophyta</taxon>
        <taxon>Spermatophyta</taxon>
        <taxon>Magnoliopsida</taxon>
        <taxon>Liliopsida</taxon>
        <taxon>Poales</taxon>
        <taxon>Poaceae</taxon>
        <taxon>BOP clade</taxon>
        <taxon>Oryzoideae</taxon>
        <taxon>Oryzeae</taxon>
        <taxon>Oryzinae</taxon>
        <taxon>Oryza</taxon>
    </lineage>
</organism>
<reference evidence="2" key="2">
    <citation type="submission" date="2018-05" db="EMBL/GenBank/DDBJ databases">
        <title>OmerRS3 (Oryza meridionalis Reference Sequence Version 3).</title>
        <authorList>
            <person name="Zhang J."/>
            <person name="Kudrna D."/>
            <person name="Lee S."/>
            <person name="Talag J."/>
            <person name="Welchert J."/>
            <person name="Wing R.A."/>
        </authorList>
    </citation>
    <scope>NUCLEOTIDE SEQUENCE [LARGE SCALE GENOMIC DNA]</scope>
    <source>
        <strain evidence="2">cv. OR44</strain>
    </source>
</reference>
<name>A0A0E0EL36_9ORYZ</name>
<reference evidence="2" key="1">
    <citation type="submission" date="2015-04" db="UniProtKB">
        <authorList>
            <consortium name="EnsemblPlants"/>
        </authorList>
    </citation>
    <scope>IDENTIFICATION</scope>
</reference>
<dbReference type="AntiFam" id="ANF00097">
    <property type="entry name" value="Shadow ORF (opposite CRYZ)"/>
</dbReference>
<feature type="compositionally biased region" description="Polar residues" evidence="1">
    <location>
        <begin position="48"/>
        <end position="69"/>
    </location>
</feature>
<dbReference type="EnsemblPlants" id="OMERI08G11100.3">
    <property type="protein sequence ID" value="OMERI08G11100.3"/>
    <property type="gene ID" value="OMERI08G11100"/>
</dbReference>
<keyword evidence="3" id="KW-1185">Reference proteome</keyword>
<sequence length="341" mass="37026">MFLPLHNKTHVTLRPFGEKASTTWEKANGPLGSTSGFTFPDSRYGLSFSNTDPSEVTTNRNPGGTTAPVSTTTLPPSFTTLTAFSPWPGTPWKKKKKKRKVHMLVEGFEVGMYLAGGEGRGLLTDGVEDDVVLVRQVLEVLLGVVDGDIGAEALEELQLRRARRRRHLGRAVHVLGQLQRTGSSFRPCESEVQIKLMDANAVVVGVWLIDLDGEGADAAGAAEDEDGLAGGEAGALEALVGGLDGERQPGGLREAEALGLERQQLLLHGGVLRQRPRLLGPLQRLLADVAVHLVPFLQPLHLPPGLHHHAGHVVPRHRLRRASPSAAQQWRRRLECHVQED</sequence>
<evidence type="ECO:0000313" key="2">
    <source>
        <dbReference type="EnsemblPlants" id="OMERI08G11100.3"/>
    </source>
</evidence>
<protein>
    <submittedName>
        <fullName evidence="2">Uncharacterized protein</fullName>
    </submittedName>
</protein>
<dbReference type="Gramene" id="OMERI08G11100.3">
    <property type="protein sequence ID" value="OMERI08G11100.3"/>
    <property type="gene ID" value="OMERI08G11100"/>
</dbReference>
<evidence type="ECO:0000256" key="1">
    <source>
        <dbReference type="SAM" id="MobiDB-lite"/>
    </source>
</evidence>